<dbReference type="InterPro" id="IPR004839">
    <property type="entry name" value="Aminotransferase_I/II_large"/>
</dbReference>
<reference evidence="7 8" key="1">
    <citation type="submission" date="2013-10" db="EMBL/GenBank/DDBJ databases">
        <title>The Genome Sequence of Acinetobacter brisouii CIP 110357.</title>
        <authorList>
            <consortium name="The Broad Institute Genomics Platform"/>
            <consortium name="The Broad Institute Genome Sequencing Center for Infectious Disease"/>
            <person name="Cerqueira G."/>
            <person name="Feldgarden M."/>
            <person name="Courvalin P."/>
            <person name="Grillot-Courvalin C."/>
            <person name="Clermont D."/>
            <person name="Rocha E."/>
            <person name="Yoon E.-J."/>
            <person name="Nemec A."/>
            <person name="Young S.K."/>
            <person name="Zeng Q."/>
            <person name="Gargeya S."/>
            <person name="Fitzgerald M."/>
            <person name="Abouelleil A."/>
            <person name="Alvarado L."/>
            <person name="Berlin A.M."/>
            <person name="Chapman S.B."/>
            <person name="Gainer-Dewar J."/>
            <person name="Goldberg J."/>
            <person name="Gnerre S."/>
            <person name="Griggs A."/>
            <person name="Gujja S."/>
            <person name="Hansen M."/>
            <person name="Howarth C."/>
            <person name="Imamovic A."/>
            <person name="Ireland A."/>
            <person name="Larimer J."/>
            <person name="McCowan C."/>
            <person name="Murphy C."/>
            <person name="Pearson M."/>
            <person name="Poon T.W."/>
            <person name="Priest M."/>
            <person name="Roberts A."/>
            <person name="Saif S."/>
            <person name="Shea T."/>
            <person name="Sykes S."/>
            <person name="Wortman J."/>
            <person name="Nusbaum C."/>
            <person name="Birren B."/>
        </authorList>
    </citation>
    <scope>NUCLEOTIDE SEQUENCE [LARGE SCALE GENOMIC DNA]</scope>
    <source>
        <strain evidence="7 8">CIP 110357</strain>
    </source>
</reference>
<dbReference type="Proteomes" id="UP000018418">
    <property type="component" value="Unassembled WGS sequence"/>
</dbReference>
<dbReference type="STRING" id="396323.VH98_13600"/>
<evidence type="ECO:0000256" key="5">
    <source>
        <dbReference type="ARBA" id="ARBA00023163"/>
    </source>
</evidence>
<evidence type="ECO:0000256" key="3">
    <source>
        <dbReference type="ARBA" id="ARBA00023015"/>
    </source>
</evidence>
<dbReference type="Gene3D" id="3.40.640.10">
    <property type="entry name" value="Type I PLP-dependent aspartate aminotransferase-like (Major domain)"/>
    <property type="match status" value="1"/>
</dbReference>
<keyword evidence="8" id="KW-1185">Reference proteome</keyword>
<dbReference type="GO" id="GO:0003700">
    <property type="term" value="F:DNA-binding transcription factor activity"/>
    <property type="evidence" value="ECO:0007669"/>
    <property type="project" value="InterPro"/>
</dbReference>
<keyword evidence="2" id="KW-0663">Pyridoxal phosphate</keyword>
<dbReference type="InterPro" id="IPR036390">
    <property type="entry name" value="WH_DNA-bd_sf"/>
</dbReference>
<evidence type="ECO:0000256" key="2">
    <source>
        <dbReference type="ARBA" id="ARBA00022898"/>
    </source>
</evidence>
<dbReference type="SUPFAM" id="SSF53383">
    <property type="entry name" value="PLP-dependent transferases"/>
    <property type="match status" value="1"/>
</dbReference>
<evidence type="ECO:0000256" key="4">
    <source>
        <dbReference type="ARBA" id="ARBA00023125"/>
    </source>
</evidence>
<dbReference type="Pfam" id="PF00392">
    <property type="entry name" value="GntR"/>
    <property type="match status" value="1"/>
</dbReference>
<evidence type="ECO:0000313" key="7">
    <source>
        <dbReference type="EMBL" id="ESK51765.1"/>
    </source>
</evidence>
<dbReference type="AlphaFoldDB" id="V2UT22"/>
<dbReference type="InterPro" id="IPR036388">
    <property type="entry name" value="WH-like_DNA-bd_sf"/>
</dbReference>
<dbReference type="EMBL" id="AYEU01000005">
    <property type="protein sequence ID" value="ESK51765.1"/>
    <property type="molecule type" value="Genomic_DNA"/>
</dbReference>
<dbReference type="Pfam" id="PF00155">
    <property type="entry name" value="Aminotran_1_2"/>
    <property type="match status" value="1"/>
</dbReference>
<dbReference type="SUPFAM" id="SSF46785">
    <property type="entry name" value="Winged helix' DNA-binding domain"/>
    <property type="match status" value="1"/>
</dbReference>
<dbReference type="InterPro" id="IPR000524">
    <property type="entry name" value="Tscrpt_reg_HTH_GntR"/>
</dbReference>
<dbReference type="InterPro" id="IPR015424">
    <property type="entry name" value="PyrdxlP-dep_Trfase"/>
</dbReference>
<dbReference type="PROSITE" id="PS50949">
    <property type="entry name" value="HTH_GNTR"/>
    <property type="match status" value="1"/>
</dbReference>
<feature type="domain" description="HTH gntR-type" evidence="6">
    <location>
        <begin position="7"/>
        <end position="75"/>
    </location>
</feature>
<comment type="caution">
    <text evidence="7">The sequence shown here is derived from an EMBL/GenBank/DDBJ whole genome shotgun (WGS) entry which is preliminary data.</text>
</comment>
<name>V2UT22_9GAMM</name>
<dbReference type="InterPro" id="IPR051446">
    <property type="entry name" value="HTH_trans_reg/aminotransferase"/>
</dbReference>
<dbReference type="SMART" id="SM00345">
    <property type="entry name" value="HTH_GNTR"/>
    <property type="match status" value="1"/>
</dbReference>
<dbReference type="PANTHER" id="PTHR46577">
    <property type="entry name" value="HTH-TYPE TRANSCRIPTIONAL REGULATORY PROTEIN GABR"/>
    <property type="match status" value="1"/>
</dbReference>
<gene>
    <name evidence="7" type="ORF">P255_01194</name>
</gene>
<dbReference type="CDD" id="cd07377">
    <property type="entry name" value="WHTH_GntR"/>
    <property type="match status" value="1"/>
</dbReference>
<evidence type="ECO:0000259" key="6">
    <source>
        <dbReference type="PROSITE" id="PS50949"/>
    </source>
</evidence>
<dbReference type="PANTHER" id="PTHR46577:SF2">
    <property type="entry name" value="TRANSCRIPTIONAL REGULATORY PROTEIN"/>
    <property type="match status" value="1"/>
</dbReference>
<dbReference type="HOGENOM" id="CLU_017584_0_0_6"/>
<dbReference type="PATRIC" id="fig|1341683.3.peg.1183"/>
<proteinExistence type="inferred from homology"/>
<keyword evidence="4" id="KW-0238">DNA-binding</keyword>
<dbReference type="CDD" id="cd00609">
    <property type="entry name" value="AAT_like"/>
    <property type="match status" value="1"/>
</dbReference>
<evidence type="ECO:0000313" key="8">
    <source>
        <dbReference type="Proteomes" id="UP000018418"/>
    </source>
</evidence>
<dbReference type="OrthoDB" id="9802328at2"/>
<dbReference type="InterPro" id="IPR015421">
    <property type="entry name" value="PyrdxlP-dep_Trfase_major"/>
</dbReference>
<dbReference type="GO" id="GO:0030170">
    <property type="term" value="F:pyridoxal phosphate binding"/>
    <property type="evidence" value="ECO:0007669"/>
    <property type="project" value="InterPro"/>
</dbReference>
<dbReference type="GO" id="GO:0003677">
    <property type="term" value="F:DNA binding"/>
    <property type="evidence" value="ECO:0007669"/>
    <property type="project" value="UniProtKB-KW"/>
</dbReference>
<keyword evidence="5" id="KW-0804">Transcription</keyword>
<dbReference type="Gene3D" id="1.10.10.10">
    <property type="entry name" value="Winged helix-like DNA-binding domain superfamily/Winged helix DNA-binding domain"/>
    <property type="match status" value="1"/>
</dbReference>
<comment type="similarity">
    <text evidence="1">In the C-terminal section; belongs to the class-I pyridoxal-phosphate-dependent aminotransferase family.</text>
</comment>
<evidence type="ECO:0000256" key="1">
    <source>
        <dbReference type="ARBA" id="ARBA00005384"/>
    </source>
</evidence>
<protein>
    <recommendedName>
        <fullName evidence="6">HTH gntR-type domain-containing protein</fullName>
    </recommendedName>
</protein>
<dbReference type="Gene3D" id="3.90.1150.10">
    <property type="entry name" value="Aspartate Aminotransferase, domain 1"/>
    <property type="match status" value="1"/>
</dbReference>
<dbReference type="InterPro" id="IPR015422">
    <property type="entry name" value="PyrdxlP-dep_Trfase_small"/>
</dbReference>
<organism evidence="7 8">
    <name type="scientific">Acinetobacter brisouii CIP 110357</name>
    <dbReference type="NCBI Taxonomy" id="1341683"/>
    <lineage>
        <taxon>Bacteria</taxon>
        <taxon>Pseudomonadati</taxon>
        <taxon>Pseudomonadota</taxon>
        <taxon>Gammaproteobacteria</taxon>
        <taxon>Moraxellales</taxon>
        <taxon>Moraxellaceae</taxon>
        <taxon>Acinetobacter</taxon>
    </lineage>
</organism>
<accession>V2UT22</accession>
<keyword evidence="3" id="KW-0805">Transcription regulation</keyword>
<dbReference type="RefSeq" id="WP_004901492.1">
    <property type="nucleotide sequence ID" value="NZ_BBTI01000009.1"/>
</dbReference>
<sequence>MEKLAPSSKIERVITFIQQQIDDRVLVAGARLPSLRQLAQQLGVSISTVIEAYARLVTAQRIEARAGAGYFVTGIRASYAFTAIAPRLDREVDPLWISRQSLEANSTHLKPGCGWLPEHWMPEDLIRKALRTVSRSATSHLVGYGQPLGFTELRHLIAQRMQMTDVMAHPDQILLTDSGTHAIDLVCRLFLNPNDVVLIDDPCYFNFHALLKTHQVKTISIPWTTTGPDLEQFSAALAHKPRLYITNSGIHNPTGGQLSLAIAYQILKMVEQTDLVIVEDDIFADLEYVPAPRYAALNGFAQVIQIGSFSKTLSASMRCGYIATQNQWVEQLIDLKIATCFNNNQLNTELIYHALTDHAYRKHVEWLKQQLALAMSKTIQNLQPLGIAPWIIPQAGMFLWCRLPDGYSAKEISKICLSQGVILAPGNAFSTHQSAEQFLRFNVAQSADQRIYQALQRAMQQLN</sequence>